<dbReference type="InterPro" id="IPR036388">
    <property type="entry name" value="WH-like_DNA-bd_sf"/>
</dbReference>
<dbReference type="GO" id="GO:0006355">
    <property type="term" value="P:regulation of DNA-templated transcription"/>
    <property type="evidence" value="ECO:0007669"/>
    <property type="project" value="InterPro"/>
</dbReference>
<dbReference type="InterPro" id="IPR000792">
    <property type="entry name" value="Tscrpt_reg_LuxR_C"/>
</dbReference>
<dbReference type="Proteomes" id="UP000625735">
    <property type="component" value="Unassembled WGS sequence"/>
</dbReference>
<organism evidence="5 6">
    <name type="scientific">Flavobacterium orientale</name>
    <dbReference type="NCBI Taxonomy" id="1756020"/>
    <lineage>
        <taxon>Bacteria</taxon>
        <taxon>Pseudomonadati</taxon>
        <taxon>Bacteroidota</taxon>
        <taxon>Flavobacteriia</taxon>
        <taxon>Flavobacteriales</taxon>
        <taxon>Flavobacteriaceae</taxon>
        <taxon>Flavobacterium</taxon>
    </lineage>
</organism>
<keyword evidence="2" id="KW-1133">Transmembrane helix</keyword>
<accession>A0A917DG35</accession>
<dbReference type="Gene3D" id="2.130.10.10">
    <property type="entry name" value="YVTN repeat-like/Quinoprotein amine dehydrogenase"/>
    <property type="match status" value="2"/>
</dbReference>
<dbReference type="AlphaFoldDB" id="A0A917DG35"/>
<keyword evidence="1" id="KW-0175">Coiled coil</keyword>
<feature type="chain" id="PRO_5037826155" description="HTH luxR-type domain-containing protein" evidence="3">
    <location>
        <begin position="23"/>
        <end position="938"/>
    </location>
</feature>
<sequence>MLRSFIHFSLLFLYFFTTPLLAQDLPPITKYSTTEYGAGYQNWMIAQDADHFLYYANNEGLLEFDGSVWTLYPSPNETILRSVNVIQDRIYTGCYMEFGYWVRNKNGRLDYTSLSEKVKAKIVDDEQFWTILDFDHWVIFQSLNQLFIYDTKTESFQIISPKSGLFKAYIANNSIYYQTVSEGLFEIENGKSKLISNDSFFITNKIVSLSQVKGAFLFITQFNGFYSYSDSKITKWKTDIDQELAFSSIYCSHILRDGTIAIGTVSNGIYVLSNDGKKIYHINQNKGISNNTALSLFEDHDSNIWIGLDNGINCINLKSPIRSYVDKTGVLGTVYASIVHQGNLYIGTNQGLFYKNQDALGDFNFVNGTNGQVWSLFSYDDKLFCAHDFGTFIIENQVAKNIYATSGTWKFLEHPNDKNLLLQGNYYGISVLEKVNNTWRYRNKISGFDFSSKYFESSGSDELIVSHEYKGVYRIKMNSDWSKALQFEAFTFPEKGKNAGLTKFNSKIYYAYKSGIFVYNPKTKQFEKDENLSKVFEKDEYISGKLMVDHSDKLWFFTKNYINYFSFGKLSSELKHSIIPIPSSMTNSMLGYENITQISNALYLIGTTDGYNTIAVDDLHFNKYKIHIKNIMVNKQNDLLHFVSLTENGMFKPKENNITFNFTVPEYNKYVNAEYQYLLEGLQEDWSSWSTESTVNFKNLNPGSYVFKVRAKIGSTISESIASYKFEIDKPWYSSNLAILLYIILFFVLVYFINKSYKRFYKNQQEKLIEENNRLLEIKELETEQELMRIKNQQLEHDFETKNKELAASTMTLIKKNELLTLIKEDLKKTSEANQNRSIKSVISTISKNINEEDTWNVFKDAFNNVDKDFLKKIKAEHTSLTPNDLRLCAYLRLNLSSKEIAPLLNISVRSVEIKRYRLRKKMDLPHEQGLVEYILSI</sequence>
<evidence type="ECO:0000256" key="2">
    <source>
        <dbReference type="SAM" id="Phobius"/>
    </source>
</evidence>
<dbReference type="InterPro" id="IPR013783">
    <property type="entry name" value="Ig-like_fold"/>
</dbReference>
<name>A0A917DG35_9FLAO</name>
<comment type="caution">
    <text evidence="5">The sequence shown here is derived from an EMBL/GenBank/DDBJ whole genome shotgun (WGS) entry which is preliminary data.</text>
</comment>
<feature type="coiled-coil region" evidence="1">
    <location>
        <begin position="761"/>
        <end position="798"/>
    </location>
</feature>
<dbReference type="EMBL" id="BMFG01000012">
    <property type="protein sequence ID" value="GGD34872.1"/>
    <property type="molecule type" value="Genomic_DNA"/>
</dbReference>
<evidence type="ECO:0000313" key="6">
    <source>
        <dbReference type="Proteomes" id="UP000625735"/>
    </source>
</evidence>
<feature type="signal peptide" evidence="3">
    <location>
        <begin position="1"/>
        <end position="22"/>
    </location>
</feature>
<dbReference type="Gene3D" id="2.60.40.10">
    <property type="entry name" value="Immunoglobulins"/>
    <property type="match status" value="1"/>
</dbReference>
<evidence type="ECO:0000256" key="1">
    <source>
        <dbReference type="SAM" id="Coils"/>
    </source>
</evidence>
<proteinExistence type="predicted"/>
<reference evidence="5" key="2">
    <citation type="submission" date="2020-09" db="EMBL/GenBank/DDBJ databases">
        <authorList>
            <person name="Sun Q."/>
            <person name="Zhou Y."/>
        </authorList>
    </citation>
    <scope>NUCLEOTIDE SEQUENCE</scope>
    <source>
        <strain evidence="5">CGMCC 1.12506</strain>
    </source>
</reference>
<feature type="domain" description="HTH luxR-type" evidence="4">
    <location>
        <begin position="878"/>
        <end position="935"/>
    </location>
</feature>
<reference evidence="5" key="1">
    <citation type="journal article" date="2014" name="Int. J. Syst. Evol. Microbiol.">
        <title>Complete genome sequence of Corynebacterium casei LMG S-19264T (=DSM 44701T), isolated from a smear-ripened cheese.</title>
        <authorList>
            <consortium name="US DOE Joint Genome Institute (JGI-PGF)"/>
            <person name="Walter F."/>
            <person name="Albersmeier A."/>
            <person name="Kalinowski J."/>
            <person name="Ruckert C."/>
        </authorList>
    </citation>
    <scope>NUCLEOTIDE SEQUENCE</scope>
    <source>
        <strain evidence="5">CGMCC 1.12506</strain>
    </source>
</reference>
<dbReference type="Pfam" id="PF07495">
    <property type="entry name" value="Y_Y_Y"/>
    <property type="match status" value="1"/>
</dbReference>
<dbReference type="SUPFAM" id="SSF46894">
    <property type="entry name" value="C-terminal effector domain of the bipartite response regulators"/>
    <property type="match status" value="1"/>
</dbReference>
<dbReference type="InterPro" id="IPR011123">
    <property type="entry name" value="Y_Y_Y"/>
</dbReference>
<evidence type="ECO:0000259" key="4">
    <source>
        <dbReference type="SMART" id="SM00421"/>
    </source>
</evidence>
<dbReference type="Gene3D" id="1.10.10.10">
    <property type="entry name" value="Winged helix-like DNA-binding domain superfamily/Winged helix DNA-binding domain"/>
    <property type="match status" value="1"/>
</dbReference>
<protein>
    <recommendedName>
        <fullName evidence="4">HTH luxR-type domain-containing protein</fullName>
    </recommendedName>
</protein>
<gene>
    <name evidence="5" type="ORF">GCM10011343_25890</name>
</gene>
<dbReference type="RefSeq" id="WP_188363015.1">
    <property type="nucleotide sequence ID" value="NZ_BMFG01000012.1"/>
</dbReference>
<evidence type="ECO:0000313" key="5">
    <source>
        <dbReference type="EMBL" id="GGD34872.1"/>
    </source>
</evidence>
<dbReference type="InterPro" id="IPR016032">
    <property type="entry name" value="Sig_transdc_resp-reg_C-effctor"/>
</dbReference>
<feature type="transmembrane region" description="Helical" evidence="2">
    <location>
        <begin position="732"/>
        <end position="753"/>
    </location>
</feature>
<dbReference type="CDD" id="cd00063">
    <property type="entry name" value="FN3"/>
    <property type="match status" value="1"/>
</dbReference>
<keyword evidence="3" id="KW-0732">Signal</keyword>
<keyword evidence="2" id="KW-0472">Membrane</keyword>
<dbReference type="InterPro" id="IPR003961">
    <property type="entry name" value="FN3_dom"/>
</dbReference>
<dbReference type="GO" id="GO:0003677">
    <property type="term" value="F:DNA binding"/>
    <property type="evidence" value="ECO:0007669"/>
    <property type="project" value="InterPro"/>
</dbReference>
<keyword evidence="2" id="KW-0812">Transmembrane</keyword>
<dbReference type="SMART" id="SM00421">
    <property type="entry name" value="HTH_LUXR"/>
    <property type="match status" value="1"/>
</dbReference>
<evidence type="ECO:0000256" key="3">
    <source>
        <dbReference type="SAM" id="SignalP"/>
    </source>
</evidence>
<dbReference type="InterPro" id="IPR015943">
    <property type="entry name" value="WD40/YVTN_repeat-like_dom_sf"/>
</dbReference>
<keyword evidence="6" id="KW-1185">Reference proteome</keyword>